<dbReference type="EMBL" id="JAIWYP010000003">
    <property type="protein sequence ID" value="KAH3853991.1"/>
    <property type="molecule type" value="Genomic_DNA"/>
</dbReference>
<gene>
    <name evidence="1" type="ORF">DPMN_096529</name>
</gene>
<sequence>MKHRLCPEYLSNLIPLNPQNRRDLRNNDSVPLIHARSESYRCSFVPTAICEWNALTPDLQQSPTLASFKASLSRNQTKSSELFNNGSRVGQILHALNAVP</sequence>
<dbReference type="AlphaFoldDB" id="A0A9D4LBJ1"/>
<organism evidence="1 2">
    <name type="scientific">Dreissena polymorpha</name>
    <name type="common">Zebra mussel</name>
    <name type="synonym">Mytilus polymorpha</name>
    <dbReference type="NCBI Taxonomy" id="45954"/>
    <lineage>
        <taxon>Eukaryota</taxon>
        <taxon>Metazoa</taxon>
        <taxon>Spiralia</taxon>
        <taxon>Lophotrochozoa</taxon>
        <taxon>Mollusca</taxon>
        <taxon>Bivalvia</taxon>
        <taxon>Autobranchia</taxon>
        <taxon>Heteroconchia</taxon>
        <taxon>Euheterodonta</taxon>
        <taxon>Imparidentia</taxon>
        <taxon>Neoheterodontei</taxon>
        <taxon>Myida</taxon>
        <taxon>Dreissenoidea</taxon>
        <taxon>Dreissenidae</taxon>
        <taxon>Dreissena</taxon>
    </lineage>
</organism>
<name>A0A9D4LBJ1_DREPO</name>
<dbReference type="Proteomes" id="UP000828390">
    <property type="component" value="Unassembled WGS sequence"/>
</dbReference>
<comment type="caution">
    <text evidence="1">The sequence shown here is derived from an EMBL/GenBank/DDBJ whole genome shotgun (WGS) entry which is preliminary data.</text>
</comment>
<protein>
    <submittedName>
        <fullName evidence="1">Uncharacterized protein</fullName>
    </submittedName>
</protein>
<keyword evidence="2" id="KW-1185">Reference proteome</keyword>
<reference evidence="1" key="1">
    <citation type="journal article" date="2019" name="bioRxiv">
        <title>The Genome of the Zebra Mussel, Dreissena polymorpha: A Resource for Invasive Species Research.</title>
        <authorList>
            <person name="McCartney M.A."/>
            <person name="Auch B."/>
            <person name="Kono T."/>
            <person name="Mallez S."/>
            <person name="Zhang Y."/>
            <person name="Obille A."/>
            <person name="Becker A."/>
            <person name="Abrahante J.E."/>
            <person name="Garbe J."/>
            <person name="Badalamenti J.P."/>
            <person name="Herman A."/>
            <person name="Mangelson H."/>
            <person name="Liachko I."/>
            <person name="Sullivan S."/>
            <person name="Sone E.D."/>
            <person name="Koren S."/>
            <person name="Silverstein K.A.T."/>
            <person name="Beckman K.B."/>
            <person name="Gohl D.M."/>
        </authorList>
    </citation>
    <scope>NUCLEOTIDE SEQUENCE</scope>
    <source>
        <strain evidence="1">Duluth1</strain>
        <tissue evidence="1">Whole animal</tissue>
    </source>
</reference>
<accession>A0A9D4LBJ1</accession>
<evidence type="ECO:0000313" key="1">
    <source>
        <dbReference type="EMBL" id="KAH3853991.1"/>
    </source>
</evidence>
<proteinExistence type="predicted"/>
<reference evidence="1" key="2">
    <citation type="submission" date="2020-11" db="EMBL/GenBank/DDBJ databases">
        <authorList>
            <person name="McCartney M.A."/>
            <person name="Auch B."/>
            <person name="Kono T."/>
            <person name="Mallez S."/>
            <person name="Becker A."/>
            <person name="Gohl D.M."/>
            <person name="Silverstein K.A.T."/>
            <person name="Koren S."/>
            <person name="Bechman K.B."/>
            <person name="Herman A."/>
            <person name="Abrahante J.E."/>
            <person name="Garbe J."/>
        </authorList>
    </citation>
    <scope>NUCLEOTIDE SEQUENCE</scope>
    <source>
        <strain evidence="1">Duluth1</strain>
        <tissue evidence="1">Whole animal</tissue>
    </source>
</reference>
<evidence type="ECO:0000313" key="2">
    <source>
        <dbReference type="Proteomes" id="UP000828390"/>
    </source>
</evidence>